<dbReference type="Proteomes" id="UP000529637">
    <property type="component" value="Unassembled WGS sequence"/>
</dbReference>
<keyword evidence="2" id="KW-0560">Oxidoreductase</keyword>
<dbReference type="FunFam" id="3.40.50.720:FF:000084">
    <property type="entry name" value="Short-chain dehydrogenase reductase"/>
    <property type="match status" value="1"/>
</dbReference>
<dbReference type="Gene3D" id="3.40.50.720">
    <property type="entry name" value="NAD(P)-binding Rossmann-like Domain"/>
    <property type="match status" value="1"/>
</dbReference>
<dbReference type="SUPFAM" id="SSF51735">
    <property type="entry name" value="NAD(P)-binding Rossmann-fold domains"/>
    <property type="match status" value="1"/>
</dbReference>
<dbReference type="InterPro" id="IPR002347">
    <property type="entry name" value="SDR_fam"/>
</dbReference>
<evidence type="ECO:0000256" key="2">
    <source>
        <dbReference type="ARBA" id="ARBA00023002"/>
    </source>
</evidence>
<dbReference type="PANTHER" id="PTHR43477">
    <property type="entry name" value="DIHYDROANTICAPSIN 7-DEHYDROGENASE"/>
    <property type="match status" value="1"/>
</dbReference>
<comment type="caution">
    <text evidence="3">The sequence shown here is derived from an EMBL/GenBank/DDBJ whole genome shotgun (WGS) entry which is preliminary data.</text>
</comment>
<dbReference type="PROSITE" id="PS00061">
    <property type="entry name" value="ADH_SHORT"/>
    <property type="match status" value="1"/>
</dbReference>
<organism evidence="3 4">
    <name type="scientific">Piscinibacter koreensis</name>
    <dbReference type="NCBI Taxonomy" id="2742824"/>
    <lineage>
        <taxon>Bacteria</taxon>
        <taxon>Pseudomonadati</taxon>
        <taxon>Pseudomonadota</taxon>
        <taxon>Betaproteobacteria</taxon>
        <taxon>Burkholderiales</taxon>
        <taxon>Sphaerotilaceae</taxon>
        <taxon>Piscinibacter</taxon>
    </lineage>
</organism>
<comment type="similarity">
    <text evidence="1">Belongs to the short-chain dehydrogenases/reductases (SDR) family.</text>
</comment>
<dbReference type="InterPro" id="IPR051122">
    <property type="entry name" value="SDR_DHRS6-like"/>
</dbReference>
<dbReference type="AlphaFoldDB" id="A0A7Y6NNH9"/>
<dbReference type="PRINTS" id="PR00080">
    <property type="entry name" value="SDRFAMILY"/>
</dbReference>
<reference evidence="3 4" key="1">
    <citation type="submission" date="2020-06" db="EMBL/GenBank/DDBJ databases">
        <title>Schlegella sp. ID0723 isolated from air conditioner.</title>
        <authorList>
            <person name="Kim D.Y."/>
            <person name="Kim D.-U."/>
        </authorList>
    </citation>
    <scope>NUCLEOTIDE SEQUENCE [LARGE SCALE GENOMIC DNA]</scope>
    <source>
        <strain evidence="3 4">ID0723</strain>
    </source>
</reference>
<dbReference type="PANTHER" id="PTHR43477:SF1">
    <property type="entry name" value="DIHYDROANTICAPSIN 7-DEHYDROGENASE"/>
    <property type="match status" value="1"/>
</dbReference>
<evidence type="ECO:0000313" key="4">
    <source>
        <dbReference type="Proteomes" id="UP000529637"/>
    </source>
</evidence>
<dbReference type="RefSeq" id="WP_176069184.1">
    <property type="nucleotide sequence ID" value="NZ_JABWMJ010000004.1"/>
</dbReference>
<dbReference type="InterPro" id="IPR036291">
    <property type="entry name" value="NAD(P)-bd_dom_sf"/>
</dbReference>
<keyword evidence="4" id="KW-1185">Reference proteome</keyword>
<proteinExistence type="inferred from homology"/>
<sequence length="278" mass="28713">MQATFSVGHVPRNLDGKVAIVVGAGSSGPGWGTGKATAVHLARLGAGVLGIDVNADATAATGDWVRQEGGKYEAFVGDATTPEGAAAAVNACIDRFGRVDILVNNIGAGPVEGVVETSLEDWERVFRFNVTSAFLMAKHAIQPMISVGGGSIVNVSSIASNRWTGVPLSAYSASKAAMNQLTQNIAMQYAAKGIRCNAVLPGLLMTPMMLGTLSRHYGNDVDALIRKRDAVSPTGKMGTGWDIAYAVGFLASDESRYINGVLLPVDGGLSCQVIGSTG</sequence>
<dbReference type="CDD" id="cd05233">
    <property type="entry name" value="SDR_c"/>
    <property type="match status" value="1"/>
</dbReference>
<accession>A0A7Y6NNH9</accession>
<name>A0A7Y6NNH9_9BURK</name>
<dbReference type="Pfam" id="PF13561">
    <property type="entry name" value="adh_short_C2"/>
    <property type="match status" value="1"/>
</dbReference>
<gene>
    <name evidence="3" type="ORF">HQN59_11355</name>
</gene>
<dbReference type="PRINTS" id="PR00081">
    <property type="entry name" value="GDHRDH"/>
</dbReference>
<protein>
    <submittedName>
        <fullName evidence="3">SDR family oxidoreductase</fullName>
    </submittedName>
</protein>
<dbReference type="GO" id="GO:0016491">
    <property type="term" value="F:oxidoreductase activity"/>
    <property type="evidence" value="ECO:0007669"/>
    <property type="project" value="UniProtKB-KW"/>
</dbReference>
<evidence type="ECO:0000313" key="3">
    <source>
        <dbReference type="EMBL" id="NUZ06356.1"/>
    </source>
</evidence>
<dbReference type="EMBL" id="JABWMJ010000004">
    <property type="protein sequence ID" value="NUZ06356.1"/>
    <property type="molecule type" value="Genomic_DNA"/>
</dbReference>
<dbReference type="InterPro" id="IPR020904">
    <property type="entry name" value="Sc_DH/Rdtase_CS"/>
</dbReference>
<evidence type="ECO:0000256" key="1">
    <source>
        <dbReference type="ARBA" id="ARBA00006484"/>
    </source>
</evidence>